<proteinExistence type="predicted"/>
<organism evidence="1 2">
    <name type="scientific">Lasiosphaeris hirsuta</name>
    <dbReference type="NCBI Taxonomy" id="260670"/>
    <lineage>
        <taxon>Eukaryota</taxon>
        <taxon>Fungi</taxon>
        <taxon>Dikarya</taxon>
        <taxon>Ascomycota</taxon>
        <taxon>Pezizomycotina</taxon>
        <taxon>Sordariomycetes</taxon>
        <taxon>Sordariomycetidae</taxon>
        <taxon>Sordariales</taxon>
        <taxon>Lasiosphaeriaceae</taxon>
        <taxon>Lasiosphaeris</taxon>
    </lineage>
</organism>
<evidence type="ECO:0000313" key="2">
    <source>
        <dbReference type="Proteomes" id="UP001172102"/>
    </source>
</evidence>
<comment type="caution">
    <text evidence="1">The sequence shown here is derived from an EMBL/GenBank/DDBJ whole genome shotgun (WGS) entry which is preliminary data.</text>
</comment>
<sequence length="123" mass="13660">MSSYWNSITGTRKLAVLQFGWLLLGCLSRRNHKVAEKVRPQGSRGSLGMEFVQRVRRVGHVSVGRIGRRKHRAALAVSSLQPPSPFFLQLPTTCPREGAPKRRQIHGDADLSLPVHSIGPRGM</sequence>
<accession>A0AA40BAX0</accession>
<dbReference type="EMBL" id="JAUKUA010000001">
    <property type="protein sequence ID" value="KAK0730922.1"/>
    <property type="molecule type" value="Genomic_DNA"/>
</dbReference>
<protein>
    <submittedName>
        <fullName evidence="1">Uncharacterized protein</fullName>
    </submittedName>
</protein>
<keyword evidence="2" id="KW-1185">Reference proteome</keyword>
<name>A0AA40BAX0_9PEZI</name>
<reference evidence="1" key="1">
    <citation type="submission" date="2023-06" db="EMBL/GenBank/DDBJ databases">
        <title>Genome-scale phylogeny and comparative genomics of the fungal order Sordariales.</title>
        <authorList>
            <consortium name="Lawrence Berkeley National Laboratory"/>
            <person name="Hensen N."/>
            <person name="Bonometti L."/>
            <person name="Westerberg I."/>
            <person name="Brannstrom I.O."/>
            <person name="Guillou S."/>
            <person name="Cros-Aarteil S."/>
            <person name="Calhoun S."/>
            <person name="Haridas S."/>
            <person name="Kuo A."/>
            <person name="Mondo S."/>
            <person name="Pangilinan J."/>
            <person name="Riley R."/>
            <person name="Labutti K."/>
            <person name="Andreopoulos B."/>
            <person name="Lipzen A."/>
            <person name="Chen C."/>
            <person name="Yanf M."/>
            <person name="Daum C."/>
            <person name="Ng V."/>
            <person name="Clum A."/>
            <person name="Steindorff A."/>
            <person name="Ohm R."/>
            <person name="Martin F."/>
            <person name="Silar P."/>
            <person name="Natvig D."/>
            <person name="Lalanne C."/>
            <person name="Gautier V."/>
            <person name="Ament-Velasquez S.L."/>
            <person name="Kruys A."/>
            <person name="Hutchinson M.I."/>
            <person name="Powell A.J."/>
            <person name="Barry K."/>
            <person name="Miller A.N."/>
            <person name="Grigoriev I.V."/>
            <person name="Debuchy R."/>
            <person name="Gladieux P."/>
            <person name="Thoren M.H."/>
            <person name="Johannesson H."/>
        </authorList>
    </citation>
    <scope>NUCLEOTIDE SEQUENCE</scope>
    <source>
        <strain evidence="1">SMH4607-1</strain>
    </source>
</reference>
<dbReference type="Proteomes" id="UP001172102">
    <property type="component" value="Unassembled WGS sequence"/>
</dbReference>
<gene>
    <name evidence="1" type="ORF">B0H67DRAFT_54462</name>
</gene>
<evidence type="ECO:0000313" key="1">
    <source>
        <dbReference type="EMBL" id="KAK0730922.1"/>
    </source>
</evidence>
<dbReference type="AlphaFoldDB" id="A0AA40BAX0"/>